<feature type="non-terminal residue" evidence="4">
    <location>
        <position position="400"/>
    </location>
</feature>
<dbReference type="Pfam" id="PF07228">
    <property type="entry name" value="SpoIIE"/>
    <property type="match status" value="1"/>
</dbReference>
<dbReference type="Gene3D" id="3.30.450.40">
    <property type="match status" value="1"/>
</dbReference>
<comment type="caution">
    <text evidence="4">The sequence shown here is derived from an EMBL/GenBank/DDBJ whole genome shotgun (WGS) entry which is preliminary data.</text>
</comment>
<dbReference type="GO" id="GO:0016791">
    <property type="term" value="F:phosphatase activity"/>
    <property type="evidence" value="ECO:0007669"/>
    <property type="project" value="TreeGrafter"/>
</dbReference>
<name>A0A646IJ70_9ACTN</name>
<dbReference type="PANTHER" id="PTHR43156:SF2">
    <property type="entry name" value="STAGE II SPORULATION PROTEIN E"/>
    <property type="match status" value="1"/>
</dbReference>
<feature type="non-terminal residue" evidence="4">
    <location>
        <position position="1"/>
    </location>
</feature>
<dbReference type="Pfam" id="PF01590">
    <property type="entry name" value="GAF"/>
    <property type="match status" value="1"/>
</dbReference>
<feature type="domain" description="GAF" evidence="3">
    <location>
        <begin position="57"/>
        <end position="247"/>
    </location>
</feature>
<dbReference type="InterPro" id="IPR001932">
    <property type="entry name" value="PPM-type_phosphatase-like_dom"/>
</dbReference>
<organism evidence="4">
    <name type="scientific">Streptomyces alkaliphilus</name>
    <dbReference type="NCBI Taxonomy" id="1472722"/>
    <lineage>
        <taxon>Bacteria</taxon>
        <taxon>Bacillati</taxon>
        <taxon>Actinomycetota</taxon>
        <taxon>Actinomycetes</taxon>
        <taxon>Kitasatosporales</taxon>
        <taxon>Streptomycetaceae</taxon>
        <taxon>Streptomyces</taxon>
    </lineage>
</organism>
<dbReference type="EMBL" id="VJYJ02001211">
    <property type="protein sequence ID" value="MQS10087.1"/>
    <property type="molecule type" value="Genomic_DNA"/>
</dbReference>
<evidence type="ECO:0000256" key="2">
    <source>
        <dbReference type="SAM" id="MobiDB-lite"/>
    </source>
</evidence>
<dbReference type="SMART" id="SM00065">
    <property type="entry name" value="GAF"/>
    <property type="match status" value="1"/>
</dbReference>
<feature type="region of interest" description="Disordered" evidence="2">
    <location>
        <begin position="1"/>
        <end position="51"/>
    </location>
</feature>
<gene>
    <name evidence="4" type="ORF">FNX48_023840</name>
</gene>
<dbReference type="Gene3D" id="3.60.40.10">
    <property type="entry name" value="PPM-type phosphatase domain"/>
    <property type="match status" value="1"/>
</dbReference>
<evidence type="ECO:0000259" key="3">
    <source>
        <dbReference type="SMART" id="SM00065"/>
    </source>
</evidence>
<dbReference type="InterPro" id="IPR036457">
    <property type="entry name" value="PPM-type-like_dom_sf"/>
</dbReference>
<dbReference type="InterPro" id="IPR003018">
    <property type="entry name" value="GAF"/>
</dbReference>
<dbReference type="Proteomes" id="UP000315516">
    <property type="component" value="Unassembled WGS sequence"/>
</dbReference>
<proteinExistence type="predicted"/>
<dbReference type="AlphaFoldDB" id="A0A646IJ70"/>
<accession>A0A646IJ70</accession>
<protein>
    <submittedName>
        <fullName evidence="4">SpoIIE family protein phosphatase</fullName>
    </submittedName>
</protein>
<dbReference type="InterPro" id="IPR052016">
    <property type="entry name" value="Bact_Sigma-Reg"/>
</dbReference>
<dbReference type="InterPro" id="IPR029016">
    <property type="entry name" value="GAF-like_dom_sf"/>
</dbReference>
<evidence type="ECO:0000256" key="1">
    <source>
        <dbReference type="ARBA" id="ARBA00022801"/>
    </source>
</evidence>
<dbReference type="FunFam" id="3.30.450.40:FF:000035">
    <property type="entry name" value="PAS sensor protein"/>
    <property type="match status" value="1"/>
</dbReference>
<dbReference type="PANTHER" id="PTHR43156">
    <property type="entry name" value="STAGE II SPORULATION PROTEIN E-RELATED"/>
    <property type="match status" value="1"/>
</dbReference>
<reference evidence="4" key="1">
    <citation type="submission" date="2019-10" db="EMBL/GenBank/DDBJ databases">
        <title>Streptomyces sp. nov., a novel actinobacterium isolated from alkaline environment.</title>
        <authorList>
            <person name="Golinska P."/>
        </authorList>
    </citation>
    <scope>NUCLEOTIDE SEQUENCE</scope>
    <source>
        <strain evidence="4">IF17</strain>
    </source>
</reference>
<keyword evidence="1" id="KW-0378">Hydrolase</keyword>
<dbReference type="SUPFAM" id="SSF55781">
    <property type="entry name" value="GAF domain-like"/>
    <property type="match status" value="1"/>
</dbReference>
<evidence type="ECO:0000313" key="4">
    <source>
        <dbReference type="EMBL" id="MQS10087.1"/>
    </source>
</evidence>
<dbReference type="OrthoDB" id="118142at2"/>
<sequence length="400" mass="42884">SSSPRRVPRSSPPGVRDREDHSLGPSPERSGPAGGRVEVPASRRETFPGGGAVNAHDLDEVLQRALSRLALLAEVTTALGSTLDATEGVWRVCRILVPQLAEWCAVDLIEDPDGEIGNHLRRVAVLHHDPGALPPGVITGPLTPPAPGASGPMNRVLHGAGPLLITDPPEPIGPPAGDSPELLGRVPAGSAVVAPLRARRRVMGVLTLARTAEREQPFDPDDLELVEDLAHRIALAVDNARLHREVRYTAEQFQRALLPDLPRVNHLRLEGRYAPARAEAAEIGGDWYDGFLLPTGNTTLIIGDVTGHDMRAAVAMSQLRNMLRGIACDRQEPPAKILERLDLAHHLVSRTTATCMYGVLHGPEGGPWELRHSSAGHPPPLLIGPEGDTHYLEGGRGMML</sequence>